<keyword evidence="2" id="KW-0648">Protein biosynthesis</keyword>
<feature type="compositionally biased region" description="Polar residues" evidence="1">
    <location>
        <begin position="337"/>
        <end position="360"/>
    </location>
</feature>
<reference evidence="2 3" key="1">
    <citation type="journal article" date="2019" name="Fungal Biol. Biotechnol.">
        <title>Draft genome sequence of fastidious pathogen Ceratobasidium theobromae, which causes vascular-streak dieback in Theobroma cacao.</title>
        <authorList>
            <person name="Ali S.S."/>
            <person name="Asman A."/>
            <person name="Shao J."/>
            <person name="Firmansyah A.P."/>
            <person name="Susilo A.W."/>
            <person name="Rosmana A."/>
            <person name="McMahon P."/>
            <person name="Junaid M."/>
            <person name="Guest D."/>
            <person name="Kheng T.Y."/>
            <person name="Meinhardt L.W."/>
            <person name="Bailey B.A."/>
        </authorList>
    </citation>
    <scope>NUCLEOTIDE SEQUENCE [LARGE SCALE GENOMIC DNA]</scope>
    <source>
        <strain evidence="2 3">CT2</strain>
    </source>
</reference>
<evidence type="ECO:0000256" key="1">
    <source>
        <dbReference type="SAM" id="MobiDB-lite"/>
    </source>
</evidence>
<feature type="compositionally biased region" description="Polar residues" evidence="1">
    <location>
        <begin position="387"/>
        <end position="431"/>
    </location>
</feature>
<gene>
    <name evidence="2" type="ORF">CTheo_3695</name>
</gene>
<evidence type="ECO:0000313" key="2">
    <source>
        <dbReference type="EMBL" id="KAB5592835.1"/>
    </source>
</evidence>
<feature type="compositionally biased region" description="Basic and acidic residues" evidence="1">
    <location>
        <begin position="627"/>
        <end position="641"/>
    </location>
</feature>
<feature type="region of interest" description="Disordered" evidence="1">
    <location>
        <begin position="573"/>
        <end position="646"/>
    </location>
</feature>
<feature type="region of interest" description="Disordered" evidence="1">
    <location>
        <begin position="912"/>
        <end position="955"/>
    </location>
</feature>
<feature type="compositionally biased region" description="Polar residues" evidence="1">
    <location>
        <begin position="470"/>
        <end position="485"/>
    </location>
</feature>
<feature type="compositionally biased region" description="Low complexity" evidence="1">
    <location>
        <begin position="440"/>
        <end position="454"/>
    </location>
</feature>
<comment type="caution">
    <text evidence="2">The sequence shown here is derived from an EMBL/GenBank/DDBJ whole genome shotgun (WGS) entry which is preliminary data.</text>
</comment>
<protein>
    <submittedName>
        <fullName evidence="2">Translation initiation factor IF-2</fullName>
    </submittedName>
</protein>
<name>A0A5N5QM34_9AGAM</name>
<feature type="region of interest" description="Disordered" evidence="1">
    <location>
        <begin position="50"/>
        <end position="123"/>
    </location>
</feature>
<feature type="region of interest" description="Disordered" evidence="1">
    <location>
        <begin position="135"/>
        <end position="522"/>
    </location>
</feature>
<keyword evidence="3" id="KW-1185">Reference proteome</keyword>
<sequence length="1202" mass="129139">MATPFIDSEVAPVQYYHLQSHTPPPAEKTLLWLQGVNEAGPPMHPAVDSTSEYAGETPGRTVQMLPGDMPPERHPLSPPPPQHVAPIPAPSPRKRREEPPIDWVPPSYLAPRGNESGKAGPESGIGLDLEYAVFGDHGGGSEASYQRTLQQAAGGYPPGENGHDDLGDAEAEGDMYEEDVDSNEQERPESMMSPHDRTVPIEDANPRSPRYLSQSTGPSFGNLNRPSSFAPMPTEKGSGNVNIQIQPPTDPAHSRGPSRSGAQSEATADPLAQLTDEVQNLWGPGGLPPIKTQGTGTSAKWKPPPESAASETSFFKNTGPAGSVHASGAPLPPSAPVTAQVTGSRVIPQSTGMTGKQSTARGGPIPVAPQMTGKQSTARGPIAPQMTGKQSTVAGKQSTTRAPLAQQPTGMTASKQSTARGPVQPQVTGSKSGKVVPQMTGRSGRTSTTRTGQSVAQPAPRHPGSAVGGVSTTGRAKSPLGKSSVTGGGYQSFGDAMHDPMMGDGGSFVDDPGYGAPPYEGDDGQYPGAYLGGDGNSFAGEGMAYMGEDIGRAASVAESTHTLRNEKKLHSLAGSAVAPSESGGPLGQPFRTTSPAGSRVSHRRSVSGANGERAATPTRSHLSRSGPYEHDHRLHPPHDDVTPTPSEAGIIDRVPDMSERELLEVLKTPRTSYTVSPSVLADEVQRSHYHDEDLCILLHAAEDPSQHDVIRKAVRKAAKMRIRRLEEEKRRPEPLSIAAPPDSTVAPPWARPLFDMLQDAQARLESLEGGRHRIEAPPSHVGGSQRHGGSDAGFDLNIGRTPVTAHGNIDASTIPSGTHVAESVLGSKTADYQHGHEDDLGDHMREHDPNSSVRQALRDFLHPADERECSVIGGGFDQSVYGRESIFGQEPEQSVAGGEGNLEEELYKLRVKQPARSEVSHHGEMPNIPGEDHQDEPPQSAVSAPGGGQLQTYTPPPVWQRVHQRLLNWAMVWPLSELDKALGSTERGHQVEEIALSVWCTQVYKRYVRARLSESGGDVSKVDRMYVPPNMADAISTAVYNGRHGDACQMLRDLWTPFGLDGMPRLIIVLARHRRDEHHWVTHRFSLPDGQLSTYDTYPERSLPDGRPLGWWFAIRSAWPHASYPPADALVQKMVRISRPLQLLADCSVAAAAIWRNLLMGSKAERSVDLERLRDLISTEVKSLKQRKEMGRLTVSSGKYED</sequence>
<feature type="compositionally biased region" description="Acidic residues" evidence="1">
    <location>
        <begin position="167"/>
        <end position="183"/>
    </location>
</feature>
<feature type="compositionally biased region" description="Polar residues" evidence="1">
    <location>
        <begin position="211"/>
        <end position="227"/>
    </location>
</feature>
<feature type="compositionally biased region" description="Basic and acidic residues" evidence="1">
    <location>
        <begin position="918"/>
        <end position="936"/>
    </location>
</feature>
<feature type="compositionally biased region" description="Polar residues" evidence="1">
    <location>
        <begin position="237"/>
        <end position="247"/>
    </location>
</feature>
<accession>A0A5N5QM34</accession>
<dbReference type="OrthoDB" id="2562444at2759"/>
<feature type="compositionally biased region" description="Pro residues" evidence="1">
    <location>
        <begin position="76"/>
        <end position="91"/>
    </location>
</feature>
<proteinExistence type="predicted"/>
<keyword evidence="2" id="KW-0396">Initiation factor</keyword>
<feature type="compositionally biased region" description="Basic and acidic residues" evidence="1">
    <location>
        <begin position="184"/>
        <end position="200"/>
    </location>
</feature>
<organism evidence="2 3">
    <name type="scientific">Ceratobasidium theobromae</name>
    <dbReference type="NCBI Taxonomy" id="1582974"/>
    <lineage>
        <taxon>Eukaryota</taxon>
        <taxon>Fungi</taxon>
        <taxon>Dikarya</taxon>
        <taxon>Basidiomycota</taxon>
        <taxon>Agaricomycotina</taxon>
        <taxon>Agaricomycetes</taxon>
        <taxon>Cantharellales</taxon>
        <taxon>Ceratobasidiaceae</taxon>
        <taxon>Ceratobasidium</taxon>
    </lineage>
</organism>
<dbReference type="GO" id="GO:0003743">
    <property type="term" value="F:translation initiation factor activity"/>
    <property type="evidence" value="ECO:0007669"/>
    <property type="project" value="UniProtKB-KW"/>
</dbReference>
<dbReference type="EMBL" id="SSOP01000052">
    <property type="protein sequence ID" value="KAB5592835.1"/>
    <property type="molecule type" value="Genomic_DNA"/>
</dbReference>
<dbReference type="Proteomes" id="UP000383932">
    <property type="component" value="Unassembled WGS sequence"/>
</dbReference>
<evidence type="ECO:0000313" key="3">
    <source>
        <dbReference type="Proteomes" id="UP000383932"/>
    </source>
</evidence>
<dbReference type="AlphaFoldDB" id="A0A5N5QM34"/>